<gene>
    <name evidence="1" type="ORF">F383_38571</name>
</gene>
<accession>A0A0B0MLF5</accession>
<dbReference type="EMBL" id="JRRC01093667">
    <property type="protein sequence ID" value="KHF99755.1"/>
    <property type="molecule type" value="Genomic_DNA"/>
</dbReference>
<sequence>MEGSWNDGNRRVMRLGF</sequence>
<name>A0A0B0MLF5_GOSAR</name>
<protein>
    <submittedName>
        <fullName evidence="1">Uncharacterized protein</fullName>
    </submittedName>
</protein>
<evidence type="ECO:0000313" key="2">
    <source>
        <dbReference type="Proteomes" id="UP000032142"/>
    </source>
</evidence>
<dbReference type="Proteomes" id="UP000032142">
    <property type="component" value="Unassembled WGS sequence"/>
</dbReference>
<comment type="caution">
    <text evidence="1">The sequence shown here is derived from an EMBL/GenBank/DDBJ whole genome shotgun (WGS) entry which is preliminary data.</text>
</comment>
<keyword evidence="2" id="KW-1185">Reference proteome</keyword>
<dbReference type="AlphaFoldDB" id="A0A0B0MLF5"/>
<evidence type="ECO:0000313" key="1">
    <source>
        <dbReference type="EMBL" id="KHF99755.1"/>
    </source>
</evidence>
<proteinExistence type="predicted"/>
<reference evidence="2" key="1">
    <citation type="submission" date="2014-09" db="EMBL/GenBank/DDBJ databases">
        <authorList>
            <person name="Mudge J."/>
            <person name="Ramaraj T."/>
            <person name="Lindquist I.E."/>
            <person name="Bharti A.K."/>
            <person name="Sundararajan A."/>
            <person name="Cameron C.T."/>
            <person name="Woodward J.E."/>
            <person name="May G.D."/>
            <person name="Brubaker C."/>
            <person name="Broadhvest J."/>
            <person name="Wilkins T.A."/>
        </authorList>
    </citation>
    <scope>NUCLEOTIDE SEQUENCE</scope>
    <source>
        <strain evidence="2">cv. AKA8401</strain>
    </source>
</reference>
<organism evidence="1 2">
    <name type="scientific">Gossypium arboreum</name>
    <name type="common">Tree cotton</name>
    <name type="synonym">Gossypium nanking</name>
    <dbReference type="NCBI Taxonomy" id="29729"/>
    <lineage>
        <taxon>Eukaryota</taxon>
        <taxon>Viridiplantae</taxon>
        <taxon>Streptophyta</taxon>
        <taxon>Embryophyta</taxon>
        <taxon>Tracheophyta</taxon>
        <taxon>Spermatophyta</taxon>
        <taxon>Magnoliopsida</taxon>
        <taxon>eudicotyledons</taxon>
        <taxon>Gunneridae</taxon>
        <taxon>Pentapetalae</taxon>
        <taxon>rosids</taxon>
        <taxon>malvids</taxon>
        <taxon>Malvales</taxon>
        <taxon>Malvaceae</taxon>
        <taxon>Malvoideae</taxon>
        <taxon>Gossypium</taxon>
    </lineage>
</organism>